<dbReference type="InterPro" id="IPR005467">
    <property type="entry name" value="His_kinase_dom"/>
</dbReference>
<evidence type="ECO:0000256" key="7">
    <source>
        <dbReference type="ARBA" id="ARBA00022741"/>
    </source>
</evidence>
<keyword evidence="5 13" id="KW-0597">Phosphoprotein</keyword>
<comment type="catalytic activity">
    <reaction evidence="1">
        <text>ATP + protein L-histidine = ADP + protein N-phospho-L-histidine.</text>
        <dbReference type="EC" id="2.7.13.3"/>
    </reaction>
</comment>
<evidence type="ECO:0000256" key="9">
    <source>
        <dbReference type="ARBA" id="ARBA00022989"/>
    </source>
</evidence>
<dbReference type="InterPro" id="IPR036641">
    <property type="entry name" value="HPT_dom_sf"/>
</dbReference>
<dbReference type="PROSITE" id="PS50112">
    <property type="entry name" value="PAS"/>
    <property type="match status" value="3"/>
</dbReference>
<dbReference type="InterPro" id="IPR013655">
    <property type="entry name" value="PAS_fold_3"/>
</dbReference>
<feature type="domain" description="PAS" evidence="17">
    <location>
        <begin position="272"/>
        <end position="347"/>
    </location>
</feature>
<evidence type="ECO:0000256" key="8">
    <source>
        <dbReference type="ARBA" id="ARBA00022840"/>
    </source>
</evidence>
<evidence type="ECO:0000256" key="13">
    <source>
        <dbReference type="PROSITE-ProRule" id="PRU00169"/>
    </source>
</evidence>
<dbReference type="CDD" id="cd16922">
    <property type="entry name" value="HATPase_EvgS-ArcB-TorS-like"/>
    <property type="match status" value="1"/>
</dbReference>
<dbReference type="SUPFAM" id="SSF55874">
    <property type="entry name" value="ATPase domain of HSP90 chaperone/DNA topoisomerase II/histidine kinase"/>
    <property type="match status" value="1"/>
</dbReference>
<dbReference type="PRINTS" id="PR00344">
    <property type="entry name" value="BCTRLSENSOR"/>
</dbReference>
<keyword evidence="10" id="KW-0902">Two-component regulatory system</keyword>
<dbReference type="Pfam" id="PF08448">
    <property type="entry name" value="PAS_4"/>
    <property type="match status" value="2"/>
</dbReference>
<comment type="subcellular location">
    <subcellularLocation>
        <location evidence="2">Cell membrane</location>
        <topology evidence="2">Multi-pass membrane protein</topology>
    </subcellularLocation>
</comment>
<dbReference type="NCBIfam" id="TIGR00229">
    <property type="entry name" value="sensory_box"/>
    <property type="match status" value="3"/>
</dbReference>
<dbReference type="InterPro" id="IPR013656">
    <property type="entry name" value="PAS_4"/>
</dbReference>
<dbReference type="EC" id="2.7.13.3" evidence="3"/>
<dbReference type="InterPro" id="IPR004358">
    <property type="entry name" value="Sig_transdc_His_kin-like_C"/>
</dbReference>
<dbReference type="InterPro" id="IPR011006">
    <property type="entry name" value="CheY-like_superfamily"/>
</dbReference>
<dbReference type="SUPFAM" id="SSF47384">
    <property type="entry name" value="Homodimeric domain of signal transducing histidine kinase"/>
    <property type="match status" value="1"/>
</dbReference>
<feature type="domain" description="PAC" evidence="18">
    <location>
        <begin position="483"/>
        <end position="536"/>
    </location>
</feature>
<dbReference type="InterPro" id="IPR001789">
    <property type="entry name" value="Sig_transdc_resp-reg_receiver"/>
</dbReference>
<dbReference type="Pfam" id="PF00512">
    <property type="entry name" value="HisKA"/>
    <property type="match status" value="1"/>
</dbReference>
<comment type="caution">
    <text evidence="20">The sequence shown here is derived from an EMBL/GenBank/DDBJ whole genome shotgun (WGS) entry which is preliminary data.</text>
</comment>
<evidence type="ECO:0000259" key="18">
    <source>
        <dbReference type="PROSITE" id="PS50113"/>
    </source>
</evidence>
<dbReference type="PROSITE" id="PS50113">
    <property type="entry name" value="PAC"/>
    <property type="match status" value="3"/>
</dbReference>
<dbReference type="Gene3D" id="1.10.287.130">
    <property type="match status" value="1"/>
</dbReference>
<dbReference type="CDD" id="cd00082">
    <property type="entry name" value="HisKA"/>
    <property type="match status" value="1"/>
</dbReference>
<keyword evidence="21" id="KW-1185">Reference proteome</keyword>
<dbReference type="InterPro" id="IPR008207">
    <property type="entry name" value="Sig_transdc_His_kin_Hpt_dom"/>
</dbReference>
<dbReference type="SMART" id="SM00388">
    <property type="entry name" value="HisKA"/>
    <property type="match status" value="1"/>
</dbReference>
<dbReference type="SUPFAM" id="SSF52172">
    <property type="entry name" value="CheY-like"/>
    <property type="match status" value="1"/>
</dbReference>
<keyword evidence="4" id="KW-1003">Cell membrane</keyword>
<dbReference type="SMART" id="SM00091">
    <property type="entry name" value="PAS"/>
    <property type="match status" value="5"/>
</dbReference>
<feature type="domain" description="Histidine kinase" evidence="15">
    <location>
        <begin position="687"/>
        <end position="909"/>
    </location>
</feature>
<dbReference type="InterPro" id="IPR036097">
    <property type="entry name" value="HisK_dim/P_sf"/>
</dbReference>
<name>A0ABR8JEF0_9BACT</name>
<dbReference type="CDD" id="cd00130">
    <property type="entry name" value="PAS"/>
    <property type="match status" value="3"/>
</dbReference>
<evidence type="ECO:0000259" key="17">
    <source>
        <dbReference type="PROSITE" id="PS50112"/>
    </source>
</evidence>
<dbReference type="SUPFAM" id="SSF47226">
    <property type="entry name" value="Histidine-containing phosphotransfer domain, HPT domain"/>
    <property type="match status" value="1"/>
</dbReference>
<dbReference type="Gene3D" id="3.30.450.20">
    <property type="entry name" value="PAS domain"/>
    <property type="match status" value="5"/>
</dbReference>
<dbReference type="Proteomes" id="UP000642468">
    <property type="component" value="Unassembled WGS sequence"/>
</dbReference>
<reference evidence="20 21" key="1">
    <citation type="submission" date="2020-09" db="EMBL/GenBank/DDBJ databases">
        <authorList>
            <person name="Kim M.K."/>
        </authorList>
    </citation>
    <scope>NUCLEOTIDE SEQUENCE [LARGE SCALE GENOMIC DNA]</scope>
    <source>
        <strain evidence="20 21">BT646</strain>
    </source>
</reference>
<dbReference type="InterPro" id="IPR003661">
    <property type="entry name" value="HisK_dim/P_dom"/>
</dbReference>
<evidence type="ECO:0000259" key="19">
    <source>
        <dbReference type="PROSITE" id="PS50894"/>
    </source>
</evidence>
<evidence type="ECO:0000256" key="1">
    <source>
        <dbReference type="ARBA" id="ARBA00000085"/>
    </source>
</evidence>
<keyword evidence="7" id="KW-0547">Nucleotide-binding</keyword>
<organism evidence="20 21">
    <name type="scientific">Hymenobacter duratus</name>
    <dbReference type="NCBI Taxonomy" id="2771356"/>
    <lineage>
        <taxon>Bacteria</taxon>
        <taxon>Pseudomonadati</taxon>
        <taxon>Bacteroidota</taxon>
        <taxon>Cytophagia</taxon>
        <taxon>Cytophagales</taxon>
        <taxon>Hymenobacteraceae</taxon>
        <taxon>Hymenobacter</taxon>
    </lineage>
</organism>
<dbReference type="SUPFAM" id="SSF55785">
    <property type="entry name" value="PYP-like sensor domain (PAS domain)"/>
    <property type="match status" value="4"/>
</dbReference>
<keyword evidence="6" id="KW-0812">Transmembrane</keyword>
<dbReference type="PANTHER" id="PTHR45339">
    <property type="entry name" value="HYBRID SIGNAL TRANSDUCTION HISTIDINE KINASE J"/>
    <property type="match status" value="1"/>
</dbReference>
<evidence type="ECO:0000256" key="14">
    <source>
        <dbReference type="SAM" id="Coils"/>
    </source>
</evidence>
<evidence type="ECO:0000256" key="12">
    <source>
        <dbReference type="PROSITE-ProRule" id="PRU00110"/>
    </source>
</evidence>
<dbReference type="PROSITE" id="PS50109">
    <property type="entry name" value="HIS_KIN"/>
    <property type="match status" value="1"/>
</dbReference>
<evidence type="ECO:0000256" key="2">
    <source>
        <dbReference type="ARBA" id="ARBA00004651"/>
    </source>
</evidence>
<dbReference type="SMART" id="SM00387">
    <property type="entry name" value="HATPase_c"/>
    <property type="match status" value="1"/>
</dbReference>
<dbReference type="InterPro" id="IPR000014">
    <property type="entry name" value="PAS"/>
</dbReference>
<dbReference type="Gene3D" id="3.40.50.2300">
    <property type="match status" value="1"/>
</dbReference>
<keyword evidence="8" id="KW-0067">ATP-binding</keyword>
<feature type="modified residue" description="4-aspartylphosphate" evidence="13">
    <location>
        <position position="981"/>
    </location>
</feature>
<proteinExistence type="predicted"/>
<dbReference type="InterPro" id="IPR036890">
    <property type="entry name" value="HATPase_C_sf"/>
</dbReference>
<feature type="coiled-coil region" evidence="14">
    <location>
        <begin position="6"/>
        <end position="36"/>
    </location>
</feature>
<feature type="domain" description="PAS" evidence="17">
    <location>
        <begin position="544"/>
        <end position="588"/>
    </location>
</feature>
<evidence type="ECO:0000259" key="15">
    <source>
        <dbReference type="PROSITE" id="PS50109"/>
    </source>
</evidence>
<protein>
    <recommendedName>
        <fullName evidence="3">histidine kinase</fullName>
        <ecNumber evidence="3">2.7.13.3</ecNumber>
    </recommendedName>
</protein>
<dbReference type="InterPro" id="IPR035965">
    <property type="entry name" value="PAS-like_dom_sf"/>
</dbReference>
<evidence type="ECO:0000259" key="16">
    <source>
        <dbReference type="PROSITE" id="PS50110"/>
    </source>
</evidence>
<dbReference type="InterPro" id="IPR000700">
    <property type="entry name" value="PAS-assoc_C"/>
</dbReference>
<sequence>MSSISQRQLQRRLRHAEQAQQALRQELQQLREQSHLQSQAAAGQLTALLQTISTGLLAQDEHCHIKLINQRLCDLLALPEPPAAYIGQDCHQILRQSAAFRQPDDVLQRADEAMRNQLRRAELVELANGRVLQREYLPVVQNGRTMLHLWSYEDVTRQRQVQAHVQELSQLAEQSPDPIICFGRDGQARYANPAAGPVLRALARPEWQPDREFLHQQVKSALQENTSRIVERQLDGAFYHWTIVPLLQEEAANIYLTDITARRQAETQLRHSQLLMARINDTIPAVVFLYDLQAHRLNYINRQIERVLGYPEQTIETQAGLLQQIIHPEDLRSLFNKRDYLQALPDGELSTGEYRVRHQDGNWRWLWIRSTAFTRDENGLVHQVLCSAEDITQRKATEEALRQSQLLVERVAYTAPNLIYIYDLAEKRNVYSNRHIEVMLGYTEEEIQEMGGEVLERLMPPAEVQRLQEHYEHVAQLADSEILSLEFYLNHRNGSARWLRVTDTPFERDADGRVRQIVGVGEDITRWKVADEQRRTANRRLAEQNRLFRQVIDTTPHLIYLKDNLGNYLLANRATAELYGMTPEQIVGAQPDQLPAILTDGQRYRQQDEQVLRTGQELIQEETFTKPDGEILWFYSIKRPFVLADGNMQVLGVDINITELKRTQLDLHAAKEAAEENAQAKQNFLANMSHEIRTPLNGILGMAGLLSKTPLDDQQSQFLGHIRHSADHLLVVINDVLAMAQLGAGKIRPETIPFDLREVLRASQESLLPRAQEKGIALELELPPATVPTTVLGDPHRLRQVLLNLLSNAVKFTEHGQVLLTCRRLSQPGEEPLFQFQVLDTGPGIAPDQLQEMFEPFTQASASTAREYGGSGLGLSISRGLVDLMGGTMTAESRLHEGSTFGFTLTFRPAEATAVKVPAKAATNYRELGARRVLLAEDNAVNQFLVESLLRGWGWTVDTASTGPDALALFDQHSYDIVLMDIQMPGMDGVAATRRLRQHPEPQRAATPVLALTAHALRGEAERYAAAGFSGYLSKPFREEDLFRTIAAALGKRPAVESAEFISGPETANAPLYSLSGIRRLAHGNEEFVRRLAHLFIQTTPPAVRELEHHAASGQCEQLAAAAHHLKSSLDGLHIRQLHAPIRRLEACRDTSLEPQEAQQLVTLVREVTEQVMEGLRRDFPGL</sequence>
<dbReference type="PANTHER" id="PTHR45339:SF1">
    <property type="entry name" value="HYBRID SIGNAL TRANSDUCTION HISTIDINE KINASE J"/>
    <property type="match status" value="1"/>
</dbReference>
<dbReference type="CDD" id="cd17546">
    <property type="entry name" value="REC_hyHK_CKI1_RcsC-like"/>
    <property type="match status" value="1"/>
</dbReference>
<dbReference type="InterPro" id="IPR001610">
    <property type="entry name" value="PAC"/>
</dbReference>
<dbReference type="SMART" id="SM00448">
    <property type="entry name" value="REC"/>
    <property type="match status" value="1"/>
</dbReference>
<evidence type="ECO:0000256" key="10">
    <source>
        <dbReference type="ARBA" id="ARBA00023012"/>
    </source>
</evidence>
<feature type="domain" description="Response regulatory" evidence="16">
    <location>
        <begin position="932"/>
        <end position="1050"/>
    </location>
</feature>
<dbReference type="Pfam" id="PF08447">
    <property type="entry name" value="PAS_3"/>
    <property type="match status" value="2"/>
</dbReference>
<evidence type="ECO:0000256" key="4">
    <source>
        <dbReference type="ARBA" id="ARBA00022475"/>
    </source>
</evidence>
<dbReference type="PROSITE" id="PS50894">
    <property type="entry name" value="HPT"/>
    <property type="match status" value="1"/>
</dbReference>
<gene>
    <name evidence="20" type="ORF">IC231_03805</name>
</gene>
<keyword evidence="11" id="KW-0472">Membrane</keyword>
<keyword evidence="14" id="KW-0175">Coiled coil</keyword>
<dbReference type="InterPro" id="IPR003594">
    <property type="entry name" value="HATPase_dom"/>
</dbReference>
<dbReference type="Pfam" id="PF02518">
    <property type="entry name" value="HATPase_c"/>
    <property type="match status" value="1"/>
</dbReference>
<keyword evidence="9" id="KW-1133">Transmembrane helix</keyword>
<dbReference type="SMART" id="SM00086">
    <property type="entry name" value="PAC"/>
    <property type="match status" value="3"/>
</dbReference>
<dbReference type="RefSeq" id="WP_190783262.1">
    <property type="nucleotide sequence ID" value="NZ_JACWZZ010000001.1"/>
</dbReference>
<evidence type="ECO:0000313" key="21">
    <source>
        <dbReference type="Proteomes" id="UP000642468"/>
    </source>
</evidence>
<feature type="modified residue" description="Phosphohistidine" evidence="12">
    <location>
        <position position="1124"/>
    </location>
</feature>
<evidence type="ECO:0000256" key="3">
    <source>
        <dbReference type="ARBA" id="ARBA00012438"/>
    </source>
</evidence>
<feature type="domain" description="HPt" evidence="19">
    <location>
        <begin position="1085"/>
        <end position="1179"/>
    </location>
</feature>
<dbReference type="Pfam" id="PF00072">
    <property type="entry name" value="Response_reg"/>
    <property type="match status" value="1"/>
</dbReference>
<dbReference type="EMBL" id="JACWZZ010000001">
    <property type="protein sequence ID" value="MBD2714155.1"/>
    <property type="molecule type" value="Genomic_DNA"/>
</dbReference>
<accession>A0ABR8JEF0</accession>
<feature type="domain" description="PAC" evidence="18">
    <location>
        <begin position="350"/>
        <end position="403"/>
    </location>
</feature>
<evidence type="ECO:0000256" key="5">
    <source>
        <dbReference type="ARBA" id="ARBA00022553"/>
    </source>
</evidence>
<evidence type="ECO:0000256" key="11">
    <source>
        <dbReference type="ARBA" id="ARBA00023136"/>
    </source>
</evidence>
<evidence type="ECO:0000256" key="6">
    <source>
        <dbReference type="ARBA" id="ARBA00022692"/>
    </source>
</evidence>
<feature type="domain" description="PAS" evidence="17">
    <location>
        <begin position="404"/>
        <end position="478"/>
    </location>
</feature>
<dbReference type="Gene3D" id="3.30.565.10">
    <property type="entry name" value="Histidine kinase-like ATPase, C-terminal domain"/>
    <property type="match status" value="1"/>
</dbReference>
<dbReference type="Gene3D" id="1.20.120.160">
    <property type="entry name" value="HPT domain"/>
    <property type="match status" value="1"/>
</dbReference>
<evidence type="ECO:0000313" key="20">
    <source>
        <dbReference type="EMBL" id="MBD2714155.1"/>
    </source>
</evidence>
<feature type="domain" description="PAC" evidence="18">
    <location>
        <begin position="618"/>
        <end position="669"/>
    </location>
</feature>
<dbReference type="PROSITE" id="PS50110">
    <property type="entry name" value="RESPONSE_REGULATORY"/>
    <property type="match status" value="1"/>
</dbReference>